<keyword evidence="1" id="KW-1133">Transmembrane helix</keyword>
<protein>
    <submittedName>
        <fullName evidence="2">Uncharacterized protein</fullName>
    </submittedName>
</protein>
<evidence type="ECO:0000256" key="1">
    <source>
        <dbReference type="SAM" id="Phobius"/>
    </source>
</evidence>
<organism evidence="2">
    <name type="scientific">uncultured Caudovirales phage</name>
    <dbReference type="NCBI Taxonomy" id="2100421"/>
    <lineage>
        <taxon>Viruses</taxon>
        <taxon>Duplodnaviria</taxon>
        <taxon>Heunggongvirae</taxon>
        <taxon>Uroviricota</taxon>
        <taxon>Caudoviricetes</taxon>
        <taxon>Peduoviridae</taxon>
        <taxon>Maltschvirus</taxon>
        <taxon>Maltschvirus maltsch</taxon>
    </lineage>
</organism>
<dbReference type="EMBL" id="LR797252">
    <property type="protein sequence ID" value="CAB4196551.1"/>
    <property type="molecule type" value="Genomic_DNA"/>
</dbReference>
<reference evidence="2" key="1">
    <citation type="submission" date="2020-05" db="EMBL/GenBank/DDBJ databases">
        <authorList>
            <person name="Chiriac C."/>
            <person name="Salcher M."/>
            <person name="Ghai R."/>
            <person name="Kavagutti S V."/>
        </authorList>
    </citation>
    <scope>NUCLEOTIDE SEQUENCE</scope>
</reference>
<proteinExistence type="predicted"/>
<evidence type="ECO:0000313" key="2">
    <source>
        <dbReference type="EMBL" id="CAB4196551.1"/>
    </source>
</evidence>
<feature type="transmembrane region" description="Helical" evidence="1">
    <location>
        <begin position="114"/>
        <end position="133"/>
    </location>
</feature>
<keyword evidence="1" id="KW-0812">Transmembrane</keyword>
<sequence>MSFQNLIQSSKTYFPDLEIKYKTDSAIMKFIGTILFFNKSFMTEYSTTIGSTIYFPTEHFVRTRPVSATVILLHELVHINDSKKISKFLFSFLYLCPQILALLAIPLMFIHWYIGLPFLLLLLPIPAFFRMYFEKRAYFASLYALHRLGNILEFDPQLDVQKKYFLDQFKSSSYYFMWIFSGIEKDFDEALIKIKSNQKPYDDIIFNILDDLTIKFKNS</sequence>
<gene>
    <name evidence="2" type="ORF">UFOVP1290_71</name>
</gene>
<name>A0A6J5RSK3_9CAUD</name>
<keyword evidence="1" id="KW-0472">Membrane</keyword>
<feature type="transmembrane region" description="Helical" evidence="1">
    <location>
        <begin position="88"/>
        <end position="108"/>
    </location>
</feature>
<accession>A0A6J5RSK3</accession>